<keyword evidence="2" id="KW-1185">Reference proteome</keyword>
<gene>
    <name evidence="1" type="ORF">Taro_036505</name>
</gene>
<comment type="caution">
    <text evidence="1">The sequence shown here is derived from an EMBL/GenBank/DDBJ whole genome shotgun (WGS) entry which is preliminary data.</text>
</comment>
<protein>
    <submittedName>
        <fullName evidence="1">Uncharacterized protein</fullName>
    </submittedName>
</protein>
<name>A0A843WI23_COLES</name>
<dbReference type="AlphaFoldDB" id="A0A843WI23"/>
<feature type="non-terminal residue" evidence="1">
    <location>
        <position position="267"/>
    </location>
</feature>
<dbReference type="EMBL" id="NMUH01003087">
    <property type="protein sequence ID" value="MQM03724.1"/>
    <property type="molecule type" value="Genomic_DNA"/>
</dbReference>
<sequence>MMAWFTEIGFPMVTCRLQLRAIAARKQEGINGEGEKQHAHGTSQGSRAYVKLLPDCFEIRNVEISGRKKIVRLVGLVSRSSLSPLLAGEVSSEMGMLDFVALKPLGRGLGLPIAKAGSLGSGKLAFSFPRSNTTEDMAFAQASSEVQLQLHAWQQGVSGVVEALPNITAFSIPENQISIIQEHCRSVPLIGRHVARPEDASFSIQQRYVPVPYNPEHTCRICQRLLSVGDPNYGPLRDVLVPYPYITIGGAGIRRREEAQLEGSACR</sequence>
<dbReference type="Proteomes" id="UP000652761">
    <property type="component" value="Unassembled WGS sequence"/>
</dbReference>
<accession>A0A843WI23</accession>
<evidence type="ECO:0000313" key="2">
    <source>
        <dbReference type="Proteomes" id="UP000652761"/>
    </source>
</evidence>
<reference evidence="1" key="1">
    <citation type="submission" date="2017-07" db="EMBL/GenBank/DDBJ databases">
        <title>Taro Niue Genome Assembly and Annotation.</title>
        <authorList>
            <person name="Atibalentja N."/>
            <person name="Keating K."/>
            <person name="Fields C.J."/>
        </authorList>
    </citation>
    <scope>NUCLEOTIDE SEQUENCE</scope>
    <source>
        <strain evidence="1">Niue_2</strain>
        <tissue evidence="1">Leaf</tissue>
    </source>
</reference>
<evidence type="ECO:0000313" key="1">
    <source>
        <dbReference type="EMBL" id="MQM03724.1"/>
    </source>
</evidence>
<organism evidence="1 2">
    <name type="scientific">Colocasia esculenta</name>
    <name type="common">Wild taro</name>
    <name type="synonym">Arum esculentum</name>
    <dbReference type="NCBI Taxonomy" id="4460"/>
    <lineage>
        <taxon>Eukaryota</taxon>
        <taxon>Viridiplantae</taxon>
        <taxon>Streptophyta</taxon>
        <taxon>Embryophyta</taxon>
        <taxon>Tracheophyta</taxon>
        <taxon>Spermatophyta</taxon>
        <taxon>Magnoliopsida</taxon>
        <taxon>Liliopsida</taxon>
        <taxon>Araceae</taxon>
        <taxon>Aroideae</taxon>
        <taxon>Colocasieae</taxon>
        <taxon>Colocasia</taxon>
    </lineage>
</organism>
<proteinExistence type="predicted"/>